<keyword evidence="3" id="KW-1185">Reference proteome</keyword>
<dbReference type="EMBL" id="JARAKH010000027">
    <property type="protein sequence ID" value="KAK8389800.1"/>
    <property type="molecule type" value="Genomic_DNA"/>
</dbReference>
<protein>
    <submittedName>
        <fullName evidence="2">Uncharacterized protein</fullName>
    </submittedName>
</protein>
<feature type="region of interest" description="Disordered" evidence="1">
    <location>
        <begin position="1"/>
        <end position="21"/>
    </location>
</feature>
<name>A0AAW0TQ07_SCYPA</name>
<gene>
    <name evidence="2" type="ORF">O3P69_009061</name>
</gene>
<dbReference type="AlphaFoldDB" id="A0AAW0TQ07"/>
<accession>A0AAW0TQ07</accession>
<proteinExistence type="predicted"/>
<evidence type="ECO:0000313" key="2">
    <source>
        <dbReference type="EMBL" id="KAK8389800.1"/>
    </source>
</evidence>
<evidence type="ECO:0000313" key="3">
    <source>
        <dbReference type="Proteomes" id="UP001487740"/>
    </source>
</evidence>
<comment type="caution">
    <text evidence="2">The sequence shown here is derived from an EMBL/GenBank/DDBJ whole genome shotgun (WGS) entry which is preliminary data.</text>
</comment>
<feature type="region of interest" description="Disordered" evidence="1">
    <location>
        <begin position="45"/>
        <end position="73"/>
    </location>
</feature>
<evidence type="ECO:0000256" key="1">
    <source>
        <dbReference type="SAM" id="MobiDB-lite"/>
    </source>
</evidence>
<sequence>MASVARPNRIEPHSSGTSFLFDPALANTRDSLPTLRNTNYTAVLARSSPRPRTEHHLSPWQPAREPRPPKAPTTCTTLTIIPTPPALYPDRRWRHHTHNTKGAPQTTMLTTTAQHGTTHHCSFLPIPIHHQQTEMSHYFTITDANAPINITTHPRHQ</sequence>
<organism evidence="2 3">
    <name type="scientific">Scylla paramamosain</name>
    <name type="common">Mud crab</name>
    <dbReference type="NCBI Taxonomy" id="85552"/>
    <lineage>
        <taxon>Eukaryota</taxon>
        <taxon>Metazoa</taxon>
        <taxon>Ecdysozoa</taxon>
        <taxon>Arthropoda</taxon>
        <taxon>Crustacea</taxon>
        <taxon>Multicrustacea</taxon>
        <taxon>Malacostraca</taxon>
        <taxon>Eumalacostraca</taxon>
        <taxon>Eucarida</taxon>
        <taxon>Decapoda</taxon>
        <taxon>Pleocyemata</taxon>
        <taxon>Brachyura</taxon>
        <taxon>Eubrachyura</taxon>
        <taxon>Portunoidea</taxon>
        <taxon>Portunidae</taxon>
        <taxon>Portuninae</taxon>
        <taxon>Scylla</taxon>
    </lineage>
</organism>
<reference evidence="2 3" key="1">
    <citation type="submission" date="2023-03" db="EMBL/GenBank/DDBJ databases">
        <title>High-quality genome of Scylla paramamosain provides insights in environmental adaptation.</title>
        <authorList>
            <person name="Zhang L."/>
        </authorList>
    </citation>
    <scope>NUCLEOTIDE SEQUENCE [LARGE SCALE GENOMIC DNA]</scope>
    <source>
        <strain evidence="2">LZ_2023a</strain>
        <tissue evidence="2">Muscle</tissue>
    </source>
</reference>
<dbReference type="Proteomes" id="UP001487740">
    <property type="component" value="Unassembled WGS sequence"/>
</dbReference>